<dbReference type="WBParaSite" id="HPLM_0001917901-mRNA-1">
    <property type="protein sequence ID" value="HPLM_0001917901-mRNA-1"/>
    <property type="gene ID" value="HPLM_0001917901"/>
</dbReference>
<reference evidence="5" key="1">
    <citation type="submission" date="2017-02" db="UniProtKB">
        <authorList>
            <consortium name="WormBaseParasite"/>
        </authorList>
    </citation>
    <scope>IDENTIFICATION</scope>
</reference>
<dbReference type="Pfam" id="PF01400">
    <property type="entry name" value="Astacin"/>
    <property type="match status" value="1"/>
</dbReference>
<dbReference type="SUPFAM" id="SSF55486">
    <property type="entry name" value="Metalloproteases ('zincins'), catalytic domain"/>
    <property type="match status" value="1"/>
</dbReference>
<feature type="binding site" evidence="1">
    <location>
        <position position="15"/>
    </location>
    <ligand>
        <name>Zn(2+)</name>
        <dbReference type="ChEBI" id="CHEBI:29105"/>
        <note>catalytic</note>
    </ligand>
</feature>
<dbReference type="Gene3D" id="3.40.390.10">
    <property type="entry name" value="Collagenase (Catalytic Domain)"/>
    <property type="match status" value="1"/>
</dbReference>
<gene>
    <name evidence="3" type="ORF">HPLM_LOCUS19171</name>
</gene>
<comment type="caution">
    <text evidence="1">Lacks conserved residue(s) required for the propagation of feature annotation.</text>
</comment>
<feature type="active site" evidence="1">
    <location>
        <position position="12"/>
    </location>
</feature>
<keyword evidence="1" id="KW-0862">Zinc</keyword>
<feature type="binding site" evidence="1">
    <location>
        <position position="11"/>
    </location>
    <ligand>
        <name>Zn(2+)</name>
        <dbReference type="ChEBI" id="CHEBI:29105"/>
        <note>catalytic</note>
    </ligand>
</feature>
<name>A0A0N4X487_HAEPC</name>
<evidence type="ECO:0000313" key="4">
    <source>
        <dbReference type="Proteomes" id="UP000268014"/>
    </source>
</evidence>
<keyword evidence="1" id="KW-0479">Metal-binding</keyword>
<dbReference type="AlphaFoldDB" id="A0A0N4X487"/>
<evidence type="ECO:0000313" key="3">
    <source>
        <dbReference type="EMBL" id="VDO75535.1"/>
    </source>
</evidence>
<evidence type="ECO:0000313" key="5">
    <source>
        <dbReference type="WBParaSite" id="HPLM_0001917901-mRNA-1"/>
    </source>
</evidence>
<comment type="cofactor">
    <cofactor evidence="1">
        <name>Zn(2+)</name>
        <dbReference type="ChEBI" id="CHEBI:29105"/>
    </cofactor>
    <text evidence="1">Binds 1 zinc ion per subunit.</text>
</comment>
<dbReference type="Proteomes" id="UP000268014">
    <property type="component" value="Unassembled WGS sequence"/>
</dbReference>
<keyword evidence="4" id="KW-1185">Reference proteome</keyword>
<evidence type="ECO:0000256" key="1">
    <source>
        <dbReference type="PROSITE-ProRule" id="PRU01211"/>
    </source>
</evidence>
<sequence length="179" mass="20254">MKFLKAATVVHEFMHALGVQHMHMRSDRDKFLKVNLTYVNAPAGKKIQIRVMKLTNVQCRNGCTVSAIEPKLMASKAITNRRFCCDADLNTIRTSNISPMPVIAYTSDNGKVMVMPWCFYVYLYVAYAPVELQLSTLLCTVILLEWKKLSSDFSNIINGKKQAVIGAALNLNWEKTDNF</sequence>
<feature type="binding site" evidence="1">
    <location>
        <position position="21"/>
    </location>
    <ligand>
        <name>Zn(2+)</name>
        <dbReference type="ChEBI" id="CHEBI:29105"/>
        <note>catalytic</note>
    </ligand>
</feature>
<dbReference type="OrthoDB" id="5868824at2759"/>
<dbReference type="InterPro" id="IPR024079">
    <property type="entry name" value="MetalloPept_cat_dom_sf"/>
</dbReference>
<accession>A0A0N4X487</accession>
<dbReference type="PROSITE" id="PS51864">
    <property type="entry name" value="ASTACIN"/>
    <property type="match status" value="1"/>
</dbReference>
<keyword evidence="1" id="KW-0482">Metalloprotease</keyword>
<dbReference type="GO" id="GO:0008270">
    <property type="term" value="F:zinc ion binding"/>
    <property type="evidence" value="ECO:0007669"/>
    <property type="project" value="UniProtKB-UniRule"/>
</dbReference>
<dbReference type="GO" id="GO:0004222">
    <property type="term" value="F:metalloendopeptidase activity"/>
    <property type="evidence" value="ECO:0007669"/>
    <property type="project" value="UniProtKB-UniRule"/>
</dbReference>
<feature type="domain" description="Peptidase M12A" evidence="2">
    <location>
        <begin position="1"/>
        <end position="40"/>
    </location>
</feature>
<protein>
    <submittedName>
        <fullName evidence="5">Astacin domain-containing protein</fullName>
    </submittedName>
</protein>
<organism evidence="5">
    <name type="scientific">Haemonchus placei</name>
    <name type="common">Barber's pole worm</name>
    <dbReference type="NCBI Taxonomy" id="6290"/>
    <lineage>
        <taxon>Eukaryota</taxon>
        <taxon>Metazoa</taxon>
        <taxon>Ecdysozoa</taxon>
        <taxon>Nematoda</taxon>
        <taxon>Chromadorea</taxon>
        <taxon>Rhabditida</taxon>
        <taxon>Rhabditina</taxon>
        <taxon>Rhabditomorpha</taxon>
        <taxon>Strongyloidea</taxon>
        <taxon>Trichostrongylidae</taxon>
        <taxon>Haemonchus</taxon>
    </lineage>
</organism>
<dbReference type="EMBL" id="UZAF01021098">
    <property type="protein sequence ID" value="VDO75535.1"/>
    <property type="molecule type" value="Genomic_DNA"/>
</dbReference>
<dbReference type="GO" id="GO:0006508">
    <property type="term" value="P:proteolysis"/>
    <property type="evidence" value="ECO:0007669"/>
    <property type="project" value="UniProtKB-KW"/>
</dbReference>
<evidence type="ECO:0000259" key="2">
    <source>
        <dbReference type="PROSITE" id="PS51864"/>
    </source>
</evidence>
<dbReference type="InterPro" id="IPR001506">
    <property type="entry name" value="Peptidase_M12A"/>
</dbReference>
<proteinExistence type="predicted"/>
<keyword evidence="1" id="KW-0645">Protease</keyword>
<keyword evidence="1" id="KW-0378">Hydrolase</keyword>
<reference evidence="3 4" key="2">
    <citation type="submission" date="2018-11" db="EMBL/GenBank/DDBJ databases">
        <authorList>
            <consortium name="Pathogen Informatics"/>
        </authorList>
    </citation>
    <scope>NUCLEOTIDE SEQUENCE [LARGE SCALE GENOMIC DNA]</scope>
    <source>
        <strain evidence="3 4">MHpl1</strain>
    </source>
</reference>